<dbReference type="AlphaFoldDB" id="A0A1A6AA08"/>
<protein>
    <recommendedName>
        <fullName evidence="2">Methyltransferase type 11 domain-containing protein</fullName>
    </recommendedName>
</protein>
<dbReference type="Gene3D" id="3.40.50.150">
    <property type="entry name" value="Vaccinia Virus protein VP39"/>
    <property type="match status" value="1"/>
</dbReference>
<proteinExistence type="predicted"/>
<name>A0A1A6AA08_9TREE</name>
<organism evidence="1">
    <name type="scientific">Kwoniella dejecticola CBS 10117</name>
    <dbReference type="NCBI Taxonomy" id="1296121"/>
    <lineage>
        <taxon>Eukaryota</taxon>
        <taxon>Fungi</taxon>
        <taxon>Dikarya</taxon>
        <taxon>Basidiomycota</taxon>
        <taxon>Agaricomycotina</taxon>
        <taxon>Tremellomycetes</taxon>
        <taxon>Tremellales</taxon>
        <taxon>Cryptococcaceae</taxon>
        <taxon>Kwoniella</taxon>
    </lineage>
</organism>
<dbReference type="STRING" id="1296121.A0A1A6AA08"/>
<gene>
    <name evidence="1" type="ORF">I303_02909</name>
</gene>
<dbReference type="EMBL" id="KI894029">
    <property type="protein sequence ID" value="OBR86888.1"/>
    <property type="molecule type" value="Genomic_DNA"/>
</dbReference>
<evidence type="ECO:0000313" key="1">
    <source>
        <dbReference type="EMBL" id="OBR86888.1"/>
    </source>
</evidence>
<sequence length="166" mass="18075">MNLLDLIHVKGLLLQISHYPRLIEKLAMVLRPGGLLVVAEFDPTHISADGYETPRCLRQWDACVKADAGGRGANIHFPSQIASVIAGAGVFVSNPYSQYLAIPASSHTNRGDPFSAARSGQIHQQLLSANMRKTFADLVEYGYNQPDLEVMLSNCLAEGEKARGNK</sequence>
<reference evidence="1" key="1">
    <citation type="submission" date="2013-07" db="EMBL/GenBank/DDBJ databases">
        <title>The Genome Sequence of Cryptococcus dejecticola CBS10117.</title>
        <authorList>
            <consortium name="The Broad Institute Genome Sequencing Platform"/>
            <person name="Cuomo C."/>
            <person name="Litvintseva A."/>
            <person name="Chen Y."/>
            <person name="Heitman J."/>
            <person name="Sun S."/>
            <person name="Springer D."/>
            <person name="Dromer F."/>
            <person name="Young S.K."/>
            <person name="Zeng Q."/>
            <person name="Gargeya S."/>
            <person name="Fitzgerald M."/>
            <person name="Abouelleil A."/>
            <person name="Alvarado L."/>
            <person name="Berlin A.M."/>
            <person name="Chapman S.B."/>
            <person name="Dewar J."/>
            <person name="Goldberg J."/>
            <person name="Griggs A."/>
            <person name="Gujja S."/>
            <person name="Hansen M."/>
            <person name="Howarth C."/>
            <person name="Imamovic A."/>
            <person name="Larimer J."/>
            <person name="McCowan C."/>
            <person name="Murphy C."/>
            <person name="Pearson M."/>
            <person name="Priest M."/>
            <person name="Roberts A."/>
            <person name="Saif S."/>
            <person name="Shea T."/>
            <person name="Sykes S."/>
            <person name="Wortman J."/>
            <person name="Nusbaum C."/>
            <person name="Birren B."/>
        </authorList>
    </citation>
    <scope>NUCLEOTIDE SEQUENCE [LARGE SCALE GENOMIC DNA]</scope>
    <source>
        <strain evidence="1">CBS 10117</strain>
    </source>
</reference>
<dbReference type="VEuPathDB" id="FungiDB:I303_02909"/>
<dbReference type="OrthoDB" id="506498at2759"/>
<dbReference type="SUPFAM" id="SSF53335">
    <property type="entry name" value="S-adenosyl-L-methionine-dependent methyltransferases"/>
    <property type="match status" value="1"/>
</dbReference>
<dbReference type="InterPro" id="IPR029063">
    <property type="entry name" value="SAM-dependent_MTases_sf"/>
</dbReference>
<evidence type="ECO:0008006" key="2">
    <source>
        <dbReference type="Google" id="ProtNLM"/>
    </source>
</evidence>
<accession>A0A1A6AA08</accession>